<protein>
    <submittedName>
        <fullName evidence="2">Uncharacterized protein</fullName>
    </submittedName>
</protein>
<evidence type="ECO:0000256" key="1">
    <source>
        <dbReference type="SAM" id="MobiDB-lite"/>
    </source>
</evidence>
<keyword evidence="3" id="KW-1185">Reference proteome</keyword>
<gene>
    <name evidence="2" type="ORF">PYCCODRAFT_1438493</name>
</gene>
<proteinExistence type="predicted"/>
<dbReference type="AlphaFoldDB" id="A0A1Y2IDR9"/>
<evidence type="ECO:0000313" key="2">
    <source>
        <dbReference type="EMBL" id="OSC99299.1"/>
    </source>
</evidence>
<dbReference type="Proteomes" id="UP000193067">
    <property type="component" value="Unassembled WGS sequence"/>
</dbReference>
<evidence type="ECO:0000313" key="3">
    <source>
        <dbReference type="Proteomes" id="UP000193067"/>
    </source>
</evidence>
<sequence>MLDVRVATIRASRARLQVGRQPRLRFSAVVHDPERQRPRTHPSLAETPSFLPSSTPAL</sequence>
<feature type="region of interest" description="Disordered" evidence="1">
    <location>
        <begin position="30"/>
        <end position="58"/>
    </location>
</feature>
<dbReference type="EMBL" id="KZ084129">
    <property type="protein sequence ID" value="OSC99299.1"/>
    <property type="molecule type" value="Genomic_DNA"/>
</dbReference>
<organism evidence="2 3">
    <name type="scientific">Trametes coccinea (strain BRFM310)</name>
    <name type="common">Pycnoporus coccineus</name>
    <dbReference type="NCBI Taxonomy" id="1353009"/>
    <lineage>
        <taxon>Eukaryota</taxon>
        <taxon>Fungi</taxon>
        <taxon>Dikarya</taxon>
        <taxon>Basidiomycota</taxon>
        <taxon>Agaricomycotina</taxon>
        <taxon>Agaricomycetes</taxon>
        <taxon>Polyporales</taxon>
        <taxon>Polyporaceae</taxon>
        <taxon>Trametes</taxon>
    </lineage>
</organism>
<reference evidence="2 3" key="1">
    <citation type="journal article" date="2015" name="Biotechnol. Biofuels">
        <title>Enhanced degradation of softwood versus hardwood by the white-rot fungus Pycnoporus coccineus.</title>
        <authorList>
            <person name="Couturier M."/>
            <person name="Navarro D."/>
            <person name="Chevret D."/>
            <person name="Henrissat B."/>
            <person name="Piumi F."/>
            <person name="Ruiz-Duenas F.J."/>
            <person name="Martinez A.T."/>
            <person name="Grigoriev I.V."/>
            <person name="Riley R."/>
            <person name="Lipzen A."/>
            <person name="Berrin J.G."/>
            <person name="Master E.R."/>
            <person name="Rosso M.N."/>
        </authorList>
    </citation>
    <scope>NUCLEOTIDE SEQUENCE [LARGE SCALE GENOMIC DNA]</scope>
    <source>
        <strain evidence="2 3">BRFM310</strain>
    </source>
</reference>
<name>A0A1Y2IDR9_TRAC3</name>
<accession>A0A1Y2IDR9</accession>